<evidence type="ECO:0000313" key="4">
    <source>
        <dbReference type="Proteomes" id="UP000287615"/>
    </source>
</evidence>
<feature type="domain" description="ATP-dependent RecD2 DNA helicase OB-fold" evidence="2">
    <location>
        <begin position="12"/>
        <end position="86"/>
    </location>
</feature>
<dbReference type="Gene3D" id="1.10.150.20">
    <property type="entry name" value="5' to 3' exonuclease, C-terminal subdomain"/>
    <property type="match status" value="1"/>
</dbReference>
<evidence type="ECO:0000313" key="3">
    <source>
        <dbReference type="EMBL" id="RWX49549.1"/>
    </source>
</evidence>
<dbReference type="EMBL" id="MTKR01000237">
    <property type="protein sequence ID" value="RWX49549.1"/>
    <property type="molecule type" value="Genomic_DNA"/>
</dbReference>
<dbReference type="Pfam" id="PF14520">
    <property type="entry name" value="HHH_5"/>
    <property type="match status" value="1"/>
</dbReference>
<dbReference type="SUPFAM" id="SSF47781">
    <property type="entry name" value="RuvA domain 2-like"/>
    <property type="match status" value="1"/>
</dbReference>
<reference evidence="3 4" key="1">
    <citation type="submission" date="2017-01" db="EMBL/GenBank/DDBJ databases">
        <title>The cable genome- insights into the physiology and evolution of filamentous bacteria capable of sulfide oxidation via long distance electron transfer.</title>
        <authorList>
            <person name="Schreiber L."/>
            <person name="Bjerg J.T."/>
            <person name="Boggild A."/>
            <person name="Van De Vossenberg J."/>
            <person name="Meysman F."/>
            <person name="Nielsen L.P."/>
            <person name="Schramm A."/>
            <person name="Kjeldsen K.U."/>
        </authorList>
    </citation>
    <scope>NUCLEOTIDE SEQUENCE [LARGE SCALE GENOMIC DNA]</scope>
    <source>
        <strain evidence="3">A3</strain>
    </source>
</reference>
<comment type="caution">
    <text evidence="3">The sequence shown here is derived from an EMBL/GenBank/DDBJ whole genome shotgun (WGS) entry which is preliminary data.</text>
</comment>
<evidence type="ECO:0000259" key="1">
    <source>
        <dbReference type="Pfam" id="PF14490"/>
    </source>
</evidence>
<dbReference type="InterPro" id="IPR055446">
    <property type="entry name" value="RecD2_N_OB"/>
</dbReference>
<proteinExistence type="predicted"/>
<gene>
    <name evidence="3" type="ORF">VU00_12371</name>
</gene>
<feature type="domain" description="ATP-dependent RecD2 DNA helicase-like helix-hairpin-helix" evidence="1">
    <location>
        <begin position="151"/>
        <end position="241"/>
    </location>
</feature>
<sequence>MYPPSSSTRIAEKVRGIVQRITYHSQDNGWSVLRVNPFDAQGETVTVTVHQMQVFAGATMEFSGSWTVHPKFGRQFKADEAAELKPASAGALEKYLGSGLIKGVGPKTAQKIVRHFGKDTLEVFEERIECLTEVPGIAEKKLSSISAAWQEHRAIRDVMLFLQSHGISTLFAVRIYKQYGDNSIALVSENPYRLAADFYGIGFFSADKVALSIGFGPDSPLRITAAIRHVLSASREQGHCYLTQEQIGKQVNKLLELNLSDQIALFLHEMEQDDALRVRLLVT</sequence>
<name>A0A3S3UDW8_9BACT</name>
<dbReference type="InterPro" id="IPR010994">
    <property type="entry name" value="RuvA_2-like"/>
</dbReference>
<dbReference type="Gene3D" id="1.10.10.2220">
    <property type="match status" value="1"/>
</dbReference>
<dbReference type="Pfam" id="PF23139">
    <property type="entry name" value="OB_YrrC"/>
    <property type="match status" value="1"/>
</dbReference>
<dbReference type="AlphaFoldDB" id="A0A3S3UDW8"/>
<accession>A0A3S3UDW8</accession>
<dbReference type="Pfam" id="PF14490">
    <property type="entry name" value="HHH_RecD2"/>
    <property type="match status" value="1"/>
</dbReference>
<dbReference type="EC" id="3.1.11.5" evidence="3"/>
<keyword evidence="3" id="KW-0378">Hydrolase</keyword>
<dbReference type="InterPro" id="IPR029493">
    <property type="entry name" value="RecD2-like_HHH"/>
</dbReference>
<dbReference type="Proteomes" id="UP000287615">
    <property type="component" value="Unassembled WGS sequence"/>
</dbReference>
<dbReference type="GO" id="GO:0008854">
    <property type="term" value="F:exodeoxyribonuclease V activity"/>
    <property type="evidence" value="ECO:0007669"/>
    <property type="project" value="UniProtKB-EC"/>
</dbReference>
<organism evidence="3 4">
    <name type="scientific">Candidatus Electrothrix marina</name>
    <dbReference type="NCBI Taxonomy" id="1859130"/>
    <lineage>
        <taxon>Bacteria</taxon>
        <taxon>Pseudomonadati</taxon>
        <taxon>Thermodesulfobacteriota</taxon>
        <taxon>Desulfobulbia</taxon>
        <taxon>Desulfobulbales</taxon>
        <taxon>Desulfobulbaceae</taxon>
        <taxon>Candidatus Electrothrix</taxon>
    </lineage>
</organism>
<evidence type="ECO:0000259" key="2">
    <source>
        <dbReference type="Pfam" id="PF23139"/>
    </source>
</evidence>
<feature type="non-terminal residue" evidence="3">
    <location>
        <position position="283"/>
    </location>
</feature>
<protein>
    <submittedName>
        <fullName evidence="3">Helix-hairpin-helix containing domain-containing protein</fullName>
        <ecNumber evidence="3">3.1.11.5</ecNumber>
    </submittedName>
</protein>